<protein>
    <recommendedName>
        <fullName evidence="3">Uridine kinase</fullName>
    </recommendedName>
</protein>
<keyword evidence="2" id="KW-1185">Reference proteome</keyword>
<evidence type="ECO:0000313" key="1">
    <source>
        <dbReference type="EMBL" id="GGZ68676.1"/>
    </source>
</evidence>
<evidence type="ECO:0000313" key="2">
    <source>
        <dbReference type="Proteomes" id="UP000623010"/>
    </source>
</evidence>
<reference evidence="1" key="1">
    <citation type="journal article" date="2014" name="Int. J. Syst. Evol. Microbiol.">
        <title>Complete genome sequence of Corynebacterium casei LMG S-19264T (=DSM 44701T), isolated from a smear-ripened cheese.</title>
        <authorList>
            <consortium name="US DOE Joint Genome Institute (JGI-PGF)"/>
            <person name="Walter F."/>
            <person name="Albersmeier A."/>
            <person name="Kalinowski J."/>
            <person name="Ruckert C."/>
        </authorList>
    </citation>
    <scope>NUCLEOTIDE SEQUENCE</scope>
    <source>
        <strain evidence="1">JCM 5016</strain>
    </source>
</reference>
<proteinExistence type="predicted"/>
<organism evidence="1 2">
    <name type="scientific">Streptomyces echinoruber</name>
    <dbReference type="NCBI Taxonomy" id="68898"/>
    <lineage>
        <taxon>Bacteria</taxon>
        <taxon>Bacillati</taxon>
        <taxon>Actinomycetota</taxon>
        <taxon>Actinomycetes</taxon>
        <taxon>Kitasatosporales</taxon>
        <taxon>Streptomycetaceae</taxon>
        <taxon>Streptomyces</taxon>
    </lineage>
</organism>
<dbReference type="InterPro" id="IPR027417">
    <property type="entry name" value="P-loop_NTPase"/>
</dbReference>
<dbReference type="Gene3D" id="3.40.50.300">
    <property type="entry name" value="P-loop containing nucleotide triphosphate hydrolases"/>
    <property type="match status" value="1"/>
</dbReference>
<reference evidence="1" key="2">
    <citation type="submission" date="2020-09" db="EMBL/GenBank/DDBJ databases">
        <authorList>
            <person name="Sun Q."/>
            <person name="Ohkuma M."/>
        </authorList>
    </citation>
    <scope>NUCLEOTIDE SEQUENCE</scope>
    <source>
        <strain evidence="1">JCM 5016</strain>
    </source>
</reference>
<evidence type="ECO:0008006" key="3">
    <source>
        <dbReference type="Google" id="ProtNLM"/>
    </source>
</evidence>
<gene>
    <name evidence="1" type="ORF">GCM10010389_02380</name>
</gene>
<dbReference type="SUPFAM" id="SSF52540">
    <property type="entry name" value="P-loop containing nucleoside triphosphate hydrolases"/>
    <property type="match status" value="1"/>
</dbReference>
<dbReference type="AlphaFoldDB" id="A0A918QV64"/>
<sequence length="303" mass="33328">MVKYVPRRGENGQIRAGVRRVSVKGARSRRAGVEGQGQVIVGRDVSAEIIEAGGAGPDVVARVRLHRLPPPAHVRSPGTRTPPSCRRLPHHGRVRLEAITWDRLGERLADRLLDLSPGDGSPWPRVAFDGAPAARPGDLAERVSEALRVRGRPSLVVGTDGFMRPASLRLEHGRQDVDSYYDGWFDTGALWREVFGPLEAGGTGRVLPDLWDPVTDRATRSPYVQLPPGGLLLLHGPLLLRHWFPFDLTVHVLLSPAALRRRTPEAEHWTLPAYERYEAEADPAGTADVLVRADDPRHPAWSG</sequence>
<name>A0A918QV64_9ACTN</name>
<dbReference type="Proteomes" id="UP000623010">
    <property type="component" value="Unassembled WGS sequence"/>
</dbReference>
<comment type="caution">
    <text evidence="1">The sequence shown here is derived from an EMBL/GenBank/DDBJ whole genome shotgun (WGS) entry which is preliminary data.</text>
</comment>
<accession>A0A918QV64</accession>
<dbReference type="EMBL" id="BMWH01000001">
    <property type="protein sequence ID" value="GGZ68676.1"/>
    <property type="molecule type" value="Genomic_DNA"/>
</dbReference>